<keyword evidence="2" id="KW-0732">Signal</keyword>
<evidence type="ECO:0000256" key="2">
    <source>
        <dbReference type="SAM" id="SignalP"/>
    </source>
</evidence>
<accession>A0ABS4VKF8</accession>
<sequence>MRSGRITGAVTAAVAAALLAGCGASGPTPQVWTDEMCTAVLPFVRTAVGTPEAGSGTDERLRAISDYLGRTTTALDRTLGDLDRLGPAPVDDGEALTARLAGGLGEVRSAFSGARGRVDALDPADPAAAERDLPAALDPVARLGSATDPLNQVTGDPELAAAFRTSATCGELTRLAGTTPTDPPNGPGVASPNGVDGEGGGR</sequence>
<dbReference type="RefSeq" id="WP_210024470.1">
    <property type="nucleotide sequence ID" value="NZ_JAGINU010000001.1"/>
</dbReference>
<keyword evidence="4" id="KW-1185">Reference proteome</keyword>
<dbReference type="Proteomes" id="UP001519295">
    <property type="component" value="Unassembled WGS sequence"/>
</dbReference>
<proteinExistence type="predicted"/>
<dbReference type="PROSITE" id="PS51257">
    <property type="entry name" value="PROKAR_LIPOPROTEIN"/>
    <property type="match status" value="1"/>
</dbReference>
<gene>
    <name evidence="3" type="ORF">JOF36_000104</name>
</gene>
<name>A0ABS4VKF8_9PSEU</name>
<feature type="region of interest" description="Disordered" evidence="1">
    <location>
        <begin position="172"/>
        <end position="202"/>
    </location>
</feature>
<comment type="caution">
    <text evidence="3">The sequence shown here is derived from an EMBL/GenBank/DDBJ whole genome shotgun (WGS) entry which is preliminary data.</text>
</comment>
<feature type="chain" id="PRO_5047212211" evidence="2">
    <location>
        <begin position="27"/>
        <end position="202"/>
    </location>
</feature>
<feature type="signal peptide" evidence="2">
    <location>
        <begin position="1"/>
        <end position="26"/>
    </location>
</feature>
<evidence type="ECO:0000256" key="1">
    <source>
        <dbReference type="SAM" id="MobiDB-lite"/>
    </source>
</evidence>
<dbReference type="EMBL" id="JAGINU010000001">
    <property type="protein sequence ID" value="MBP2364408.1"/>
    <property type="molecule type" value="Genomic_DNA"/>
</dbReference>
<reference evidence="3 4" key="1">
    <citation type="submission" date="2021-03" db="EMBL/GenBank/DDBJ databases">
        <title>Sequencing the genomes of 1000 actinobacteria strains.</title>
        <authorList>
            <person name="Klenk H.-P."/>
        </authorList>
    </citation>
    <scope>NUCLEOTIDE SEQUENCE [LARGE SCALE GENOMIC DNA]</scope>
    <source>
        <strain evidence="3 4">DSM 45256</strain>
    </source>
</reference>
<evidence type="ECO:0000313" key="4">
    <source>
        <dbReference type="Proteomes" id="UP001519295"/>
    </source>
</evidence>
<protein>
    <submittedName>
        <fullName evidence="3">Uncharacterized protein</fullName>
    </submittedName>
</protein>
<evidence type="ECO:0000313" key="3">
    <source>
        <dbReference type="EMBL" id="MBP2364408.1"/>
    </source>
</evidence>
<organism evidence="3 4">
    <name type="scientific">Pseudonocardia parietis</name>
    <dbReference type="NCBI Taxonomy" id="570936"/>
    <lineage>
        <taxon>Bacteria</taxon>
        <taxon>Bacillati</taxon>
        <taxon>Actinomycetota</taxon>
        <taxon>Actinomycetes</taxon>
        <taxon>Pseudonocardiales</taxon>
        <taxon>Pseudonocardiaceae</taxon>
        <taxon>Pseudonocardia</taxon>
    </lineage>
</organism>